<dbReference type="SUPFAM" id="SSF52218">
    <property type="entry name" value="Flavoproteins"/>
    <property type="match status" value="1"/>
</dbReference>
<dbReference type="InterPro" id="IPR029039">
    <property type="entry name" value="Flavoprotein-like_sf"/>
</dbReference>
<dbReference type="KEGG" id="atq:GH723_04510"/>
<feature type="domain" description="NADPH-dependent FMN reductase-like" evidence="1">
    <location>
        <begin position="8"/>
        <end position="157"/>
    </location>
</feature>
<evidence type="ECO:0000259" key="1">
    <source>
        <dbReference type="Pfam" id="PF03358"/>
    </source>
</evidence>
<reference evidence="2 3" key="1">
    <citation type="submission" date="2019-11" db="EMBL/GenBank/DDBJ databases">
        <authorList>
            <person name="He Y."/>
        </authorList>
    </citation>
    <scope>NUCLEOTIDE SEQUENCE [LARGE SCALE GENOMIC DNA]</scope>
    <source>
        <strain evidence="2 3">SCSIO 58843</strain>
    </source>
</reference>
<accession>A0A5Q2RML5</accession>
<dbReference type="AlphaFoldDB" id="A0A5Q2RML5"/>
<gene>
    <name evidence="2" type="ORF">GH723_04510</name>
</gene>
<dbReference type="GO" id="GO:0016491">
    <property type="term" value="F:oxidoreductase activity"/>
    <property type="evidence" value="ECO:0007669"/>
    <property type="project" value="InterPro"/>
</dbReference>
<protein>
    <submittedName>
        <fullName evidence="2">NADPH-dependent oxidoreductase</fullName>
    </submittedName>
</protein>
<evidence type="ECO:0000313" key="3">
    <source>
        <dbReference type="Proteomes" id="UP000334019"/>
    </source>
</evidence>
<dbReference type="RefSeq" id="WP_153758531.1">
    <property type="nucleotide sequence ID" value="NZ_CP045851.1"/>
</dbReference>
<proteinExistence type="predicted"/>
<keyword evidence="3" id="KW-1185">Reference proteome</keyword>
<dbReference type="InterPro" id="IPR005025">
    <property type="entry name" value="FMN_Rdtase-like_dom"/>
</dbReference>
<dbReference type="Pfam" id="PF03358">
    <property type="entry name" value="FMN_red"/>
    <property type="match status" value="1"/>
</dbReference>
<organism evidence="2 3">
    <name type="scientific">Actinomarinicola tropica</name>
    <dbReference type="NCBI Taxonomy" id="2789776"/>
    <lineage>
        <taxon>Bacteria</taxon>
        <taxon>Bacillati</taxon>
        <taxon>Actinomycetota</taxon>
        <taxon>Acidimicrobiia</taxon>
        <taxon>Acidimicrobiales</taxon>
        <taxon>Iamiaceae</taxon>
        <taxon>Actinomarinicola</taxon>
    </lineage>
</organism>
<evidence type="ECO:0000313" key="2">
    <source>
        <dbReference type="EMBL" id="QGG94425.1"/>
    </source>
</evidence>
<dbReference type="Gene3D" id="3.40.50.360">
    <property type="match status" value="1"/>
</dbReference>
<dbReference type="Proteomes" id="UP000334019">
    <property type="component" value="Chromosome"/>
</dbReference>
<name>A0A5Q2RML5_9ACTN</name>
<dbReference type="EMBL" id="CP045851">
    <property type="protein sequence ID" value="QGG94425.1"/>
    <property type="molecule type" value="Genomic_DNA"/>
</dbReference>
<sequence>MATNLTAVALNCTLKSGPDESSTDLLLAEVAAELRSHGVEVAPIIRVADHDVKPGVTSDEGDGDDWPAIRRQVLDADIVVIGTPIWLGQPSSIAHRVMERMDAFLGETDDEGRMVSYGRVAMVAVVGNEDGAHHVSAELFQAMNDVGFTIAANAVTYWVGEAMQGTDYKDLDERPETTARATRMSVRNTVHLAGLLKGSQYPGGE</sequence>